<gene>
    <name evidence="1" type="ORF">CCMSSC00406_0001002</name>
</gene>
<dbReference type="Proteomes" id="UP000824881">
    <property type="component" value="Unassembled WGS sequence"/>
</dbReference>
<accession>A0ACB7IMD2</accession>
<protein>
    <submittedName>
        <fullName evidence="1">Uncharacterized protein</fullName>
    </submittedName>
</protein>
<comment type="caution">
    <text evidence="1">The sequence shown here is derived from an EMBL/GenBank/DDBJ whole genome shotgun (WGS) entry which is preliminary data.</text>
</comment>
<name>A0ACB7IMD2_PLECO</name>
<sequence length="239" mass="26868">MTDPMPPEGIRDMAYAAVLTSNTKTRRYSQDASPQVLDKPRYSSWEAPGETSMPSLKIGFTWESGCLFISTVISVAVTNYRLLSSGISITAARSSRSLTERRVTHIVSVCTDAIPAELPESGMCHLRIPVEDVDFADLLIWLPRAVQFIDQALRNGGNVLVHCVQGLSRSAAVVAAYLMYAQRVNATQALEMVRRRRPQIWVNPGFQEQLVLFELCQYNPNPSNGIYINWRHRIQSRLR</sequence>
<dbReference type="EMBL" id="WQMT02000009">
    <property type="protein sequence ID" value="KAG9218884.1"/>
    <property type="molecule type" value="Genomic_DNA"/>
</dbReference>
<evidence type="ECO:0000313" key="1">
    <source>
        <dbReference type="EMBL" id="KAG9218884.1"/>
    </source>
</evidence>
<keyword evidence="2" id="KW-1185">Reference proteome</keyword>
<reference evidence="1 2" key="1">
    <citation type="journal article" date="2021" name="Appl. Environ. Microbiol.">
        <title>Genetic linkage and physical mapping for an oyster mushroom Pleurotus cornucopiae and QTL analysis for the trait cap color.</title>
        <authorList>
            <person name="Zhang Y."/>
            <person name="Gao W."/>
            <person name="Sonnenberg A."/>
            <person name="Chen Q."/>
            <person name="Zhang J."/>
            <person name="Huang C."/>
        </authorList>
    </citation>
    <scope>NUCLEOTIDE SEQUENCE [LARGE SCALE GENOMIC DNA]</scope>
    <source>
        <strain evidence="1">CCMSSC00406</strain>
    </source>
</reference>
<evidence type="ECO:0000313" key="2">
    <source>
        <dbReference type="Proteomes" id="UP000824881"/>
    </source>
</evidence>
<proteinExistence type="predicted"/>
<organism evidence="1 2">
    <name type="scientific">Pleurotus cornucopiae</name>
    <name type="common">Cornucopia mushroom</name>
    <dbReference type="NCBI Taxonomy" id="5321"/>
    <lineage>
        <taxon>Eukaryota</taxon>
        <taxon>Fungi</taxon>
        <taxon>Dikarya</taxon>
        <taxon>Basidiomycota</taxon>
        <taxon>Agaricomycotina</taxon>
        <taxon>Agaricomycetes</taxon>
        <taxon>Agaricomycetidae</taxon>
        <taxon>Agaricales</taxon>
        <taxon>Pleurotineae</taxon>
        <taxon>Pleurotaceae</taxon>
        <taxon>Pleurotus</taxon>
    </lineage>
</organism>